<dbReference type="InterPro" id="IPR049371">
    <property type="entry name" value="GspD-like_N0"/>
</dbReference>
<evidence type="ECO:0000313" key="16">
    <source>
        <dbReference type="Proteomes" id="UP000427906"/>
    </source>
</evidence>
<reference evidence="15 16" key="1">
    <citation type="submission" date="2019-11" db="EMBL/GenBank/DDBJ databases">
        <title>Comparative genomics of hydrocarbon-degrading Desulfosarcina strains.</title>
        <authorList>
            <person name="Watanabe M."/>
            <person name="Kojima H."/>
            <person name="Fukui M."/>
        </authorList>
    </citation>
    <scope>NUCLEOTIDE SEQUENCE [LARGE SCALE GENOMIC DNA]</scope>
    <source>
        <strain evidence="15 16">PL12</strain>
    </source>
</reference>
<dbReference type="InterPro" id="IPR001775">
    <property type="entry name" value="GspD/PilQ"/>
</dbReference>
<dbReference type="Pfam" id="PF00263">
    <property type="entry name" value="Secretin"/>
    <property type="match status" value="1"/>
</dbReference>
<dbReference type="NCBIfam" id="TIGR02515">
    <property type="entry name" value="IV_pilus_PilQ"/>
    <property type="match status" value="1"/>
</dbReference>
<dbReference type="InterPro" id="IPR005644">
    <property type="entry name" value="NolW-like"/>
</dbReference>
<evidence type="ECO:0000256" key="9">
    <source>
        <dbReference type="SAM" id="MobiDB-lite"/>
    </source>
</evidence>
<dbReference type="Gene3D" id="3.30.1370.120">
    <property type="match status" value="1"/>
</dbReference>
<protein>
    <submittedName>
        <fullName evidence="15">Uncharacterized protein</fullName>
    </submittedName>
</protein>
<name>A0A5K7Z109_9BACT</name>
<dbReference type="OrthoDB" id="9775455at2"/>
<evidence type="ECO:0000256" key="5">
    <source>
        <dbReference type="ARBA" id="ARBA00023136"/>
    </source>
</evidence>
<evidence type="ECO:0000256" key="3">
    <source>
        <dbReference type="ARBA" id="ARBA00022692"/>
    </source>
</evidence>
<accession>A0A5K7Z109</accession>
<feature type="region of interest" description="Disordered" evidence="9">
    <location>
        <begin position="154"/>
        <end position="173"/>
    </location>
</feature>
<feature type="chain" id="PRO_5024287292" evidence="10">
    <location>
        <begin position="28"/>
        <end position="799"/>
    </location>
</feature>
<feature type="domain" description="Type II/III secretion system secretin-like" evidence="11">
    <location>
        <begin position="640"/>
        <end position="795"/>
    </location>
</feature>
<dbReference type="Gene3D" id="3.30.1370.130">
    <property type="match status" value="1"/>
</dbReference>
<feature type="region of interest" description="Disordered" evidence="9">
    <location>
        <begin position="349"/>
        <end position="378"/>
    </location>
</feature>
<evidence type="ECO:0000259" key="13">
    <source>
        <dbReference type="Pfam" id="PF11741"/>
    </source>
</evidence>
<keyword evidence="4 10" id="KW-0732">Signal</keyword>
<dbReference type="AlphaFoldDB" id="A0A5K7Z109"/>
<keyword evidence="3" id="KW-0812">Transmembrane</keyword>
<dbReference type="EMBL" id="AP021874">
    <property type="protein sequence ID" value="BBO70497.1"/>
    <property type="molecule type" value="Genomic_DNA"/>
</dbReference>
<feature type="domain" description="NolW-like" evidence="12">
    <location>
        <begin position="503"/>
        <end position="564"/>
    </location>
</feature>
<keyword evidence="5" id="KW-0472">Membrane</keyword>
<evidence type="ECO:0000259" key="12">
    <source>
        <dbReference type="Pfam" id="PF03958"/>
    </source>
</evidence>
<dbReference type="Pfam" id="PF21305">
    <property type="entry name" value="type_II_gspD_N0"/>
    <property type="match status" value="1"/>
</dbReference>
<dbReference type="InterPro" id="IPR051808">
    <property type="entry name" value="Type_IV_pilus_biogenesis"/>
</dbReference>
<evidence type="ECO:0000256" key="10">
    <source>
        <dbReference type="SAM" id="SignalP"/>
    </source>
</evidence>
<keyword evidence="16" id="KW-1185">Reference proteome</keyword>
<gene>
    <name evidence="15" type="ORF">DSCA_44270</name>
</gene>
<evidence type="ECO:0000256" key="6">
    <source>
        <dbReference type="ARBA" id="ARBA00023237"/>
    </source>
</evidence>
<evidence type="ECO:0000256" key="2">
    <source>
        <dbReference type="ARBA" id="ARBA00022448"/>
    </source>
</evidence>
<dbReference type="Pfam" id="PF11741">
    <property type="entry name" value="AMIN"/>
    <property type="match status" value="1"/>
</dbReference>
<dbReference type="PANTHER" id="PTHR30604">
    <property type="entry name" value="PROTEIN TRANSPORT PROTEIN HOFQ"/>
    <property type="match status" value="1"/>
</dbReference>
<dbReference type="KEGG" id="dalk:DSCA_44270"/>
<dbReference type="InterPro" id="IPR004846">
    <property type="entry name" value="T2SS/T3SS_dom"/>
</dbReference>
<feature type="compositionally biased region" description="Low complexity" evidence="9">
    <location>
        <begin position="154"/>
        <end position="167"/>
    </location>
</feature>
<dbReference type="PROSITE" id="PS51257">
    <property type="entry name" value="PROKAR_LIPOPROTEIN"/>
    <property type="match status" value="1"/>
</dbReference>
<feature type="domain" description="GspD-like N0" evidence="14">
    <location>
        <begin position="402"/>
        <end position="468"/>
    </location>
</feature>
<evidence type="ECO:0000256" key="8">
    <source>
        <dbReference type="RuleBase" id="RU004004"/>
    </source>
</evidence>
<dbReference type="InterPro" id="IPR013355">
    <property type="entry name" value="Pilus_4_PilQ"/>
</dbReference>
<dbReference type="Proteomes" id="UP000427906">
    <property type="component" value="Chromosome"/>
</dbReference>
<dbReference type="PANTHER" id="PTHR30604:SF1">
    <property type="entry name" value="DNA UTILIZATION PROTEIN HOFQ"/>
    <property type="match status" value="1"/>
</dbReference>
<dbReference type="Pfam" id="PF03958">
    <property type="entry name" value="Secretin_N"/>
    <property type="match status" value="1"/>
</dbReference>
<dbReference type="InterPro" id="IPR038591">
    <property type="entry name" value="NolW-like_sf"/>
</dbReference>
<dbReference type="PRINTS" id="PR00811">
    <property type="entry name" value="BCTERIALGSPD"/>
</dbReference>
<dbReference type="Gene3D" id="2.60.40.3500">
    <property type="match status" value="1"/>
</dbReference>
<feature type="signal peptide" evidence="10">
    <location>
        <begin position="1"/>
        <end position="27"/>
    </location>
</feature>
<dbReference type="GO" id="GO:0009306">
    <property type="term" value="P:protein secretion"/>
    <property type="evidence" value="ECO:0007669"/>
    <property type="project" value="InterPro"/>
</dbReference>
<comment type="similarity">
    <text evidence="7">Belongs to the bacterial secretin family.</text>
</comment>
<proteinExistence type="inferred from homology"/>
<evidence type="ECO:0000259" key="11">
    <source>
        <dbReference type="Pfam" id="PF00263"/>
    </source>
</evidence>
<evidence type="ECO:0000259" key="14">
    <source>
        <dbReference type="Pfam" id="PF21305"/>
    </source>
</evidence>
<organism evidence="15 16">
    <name type="scientific">Desulfosarcina alkanivorans</name>
    <dbReference type="NCBI Taxonomy" id="571177"/>
    <lineage>
        <taxon>Bacteria</taxon>
        <taxon>Pseudomonadati</taxon>
        <taxon>Thermodesulfobacteriota</taxon>
        <taxon>Desulfobacteria</taxon>
        <taxon>Desulfobacterales</taxon>
        <taxon>Desulfosarcinaceae</taxon>
        <taxon>Desulfosarcina</taxon>
    </lineage>
</organism>
<comment type="subcellular location">
    <subcellularLocation>
        <location evidence="8">Cell outer membrane</location>
    </subcellularLocation>
    <subcellularLocation>
        <location evidence="1">Membrane</location>
    </subcellularLocation>
</comment>
<feature type="domain" description="AMIN" evidence="13">
    <location>
        <begin position="59"/>
        <end position="148"/>
    </location>
</feature>
<dbReference type="InterPro" id="IPR021731">
    <property type="entry name" value="AMIN_dom"/>
</dbReference>
<dbReference type="GO" id="GO:0009279">
    <property type="term" value="C:cell outer membrane"/>
    <property type="evidence" value="ECO:0007669"/>
    <property type="project" value="UniProtKB-SubCell"/>
</dbReference>
<keyword evidence="6" id="KW-0998">Cell outer membrane</keyword>
<keyword evidence="2 8" id="KW-0813">Transport</keyword>
<evidence type="ECO:0000313" key="15">
    <source>
        <dbReference type="EMBL" id="BBO70497.1"/>
    </source>
</evidence>
<evidence type="ECO:0000256" key="4">
    <source>
        <dbReference type="ARBA" id="ARBA00022729"/>
    </source>
</evidence>
<sequence length="799" mass="86412">MHNFRIIVSKKLTLVFCLGMAVALFFAGCATQDSGLKTGVADIDPSPSTEITAIGLSEETDATSVVIAGTEPLTYTSVRQPLPLGVVLYFPKTRLNLANTDVTSSGDPVISVHAGQIENKDNTSRIEILTASDAPYNVVQDGTSLVVKFTKTASGSSGSGNAPAAPSDEAVQVTPSKVLQPEPTSFVQPSGTYQGTGTQIGKEDQIWVNRIDFLGETGGRSTLSIETTTKIDYNLQKISGTLLELRLMNANIAEFRQRPLITTRFESAVNRIMPIQLPSMKDFSMFSIELREPVAYYTEQVGGLLLVHFEASSVPPAPADETNLPAWKKALEATIGPADILSTAPYAKQASGLSPDQADPLTDEPAMGDRPGPKSPEVTIGADQAMVLKKSTRKYGGEKIALDFYKTDIKNVFRILREVSGKNFAIDDDVNGKVTLTLDKPVPWDQVMDLVLRMNQLGMIVEGDIIRIATLATLKKENDLRKAQIAALQKEKEQIKALEPLETRYIPISYSDAGTEVLPHIKNIITKGRGSVSVDGKNNQIIITDTANIIAQAEEITRQIDKVTSQVIIEARVVEVNESYSKELGFSWELGVGPVTINDGGSEYTTNVAMNYPSASTNGFQLNYAKIAGTPFTLDAALTALETNGNGKILSAPKIATLNNKKARIKQGQEIGYLERDSAGGSSVKFKDVDLLLEVTPHVTPDNRISMDIVIEKNDVTNFVDGVPVISTNEATTQLLVNDGDTIVIGGIIKSTSTKAKTAFPGLHKIPVLGWLFQSNIEDADSNELLIFMNPKIVQLEQR</sequence>
<evidence type="ECO:0000256" key="1">
    <source>
        <dbReference type="ARBA" id="ARBA00004370"/>
    </source>
</evidence>
<evidence type="ECO:0000256" key="7">
    <source>
        <dbReference type="RuleBase" id="RU004003"/>
    </source>
</evidence>